<dbReference type="AlphaFoldDB" id="A0A1B2I3N8"/>
<dbReference type="PANTHER" id="PTHR33217:SF8">
    <property type="entry name" value="MUTATOR FAMILY TRANSPOSASE"/>
    <property type="match status" value="1"/>
</dbReference>
<dbReference type="GeneID" id="83057316"/>
<comment type="similarity">
    <text evidence="2 6">Belongs to the transposase mutator family.</text>
</comment>
<dbReference type="GO" id="GO:0003677">
    <property type="term" value="F:DNA binding"/>
    <property type="evidence" value="ECO:0007669"/>
    <property type="project" value="UniProtKB-UniRule"/>
</dbReference>
<dbReference type="EMBL" id="CP016757">
    <property type="protein sequence ID" value="ANZ44598.1"/>
    <property type="molecule type" value="Genomic_DNA"/>
</dbReference>
<evidence type="ECO:0000256" key="1">
    <source>
        <dbReference type="ARBA" id="ARBA00002190"/>
    </source>
</evidence>
<evidence type="ECO:0000313" key="8">
    <source>
        <dbReference type="EMBL" id="ANZ44598.1"/>
    </source>
</evidence>
<accession>A0A1B2I3N8</accession>
<dbReference type="GO" id="GO:0004803">
    <property type="term" value="F:transposase activity"/>
    <property type="evidence" value="ECO:0007669"/>
    <property type="project" value="UniProtKB-UniRule"/>
</dbReference>
<dbReference type="OrthoDB" id="85408at2"/>
<evidence type="ECO:0000256" key="7">
    <source>
        <dbReference type="SAM" id="MobiDB-lite"/>
    </source>
</evidence>
<dbReference type="NCBIfam" id="NF033543">
    <property type="entry name" value="transpos_IS256"/>
    <property type="match status" value="1"/>
</dbReference>
<keyword evidence="3 6" id="KW-0815">Transposition</keyword>
<proteinExistence type="inferred from homology"/>
<evidence type="ECO:0000256" key="4">
    <source>
        <dbReference type="ARBA" id="ARBA00023125"/>
    </source>
</evidence>
<dbReference type="Pfam" id="PF00872">
    <property type="entry name" value="Transposase_mut"/>
    <property type="match status" value="1"/>
</dbReference>
<keyword evidence="9" id="KW-1185">Reference proteome</keyword>
<dbReference type="PANTHER" id="PTHR33217">
    <property type="entry name" value="TRANSPOSASE FOR INSERTION SEQUENCE ELEMENT IS1081"/>
    <property type="match status" value="1"/>
</dbReference>
<evidence type="ECO:0000256" key="6">
    <source>
        <dbReference type="RuleBase" id="RU365089"/>
    </source>
</evidence>
<dbReference type="GO" id="GO:0006313">
    <property type="term" value="P:DNA transposition"/>
    <property type="evidence" value="ECO:0007669"/>
    <property type="project" value="UniProtKB-UniRule"/>
</dbReference>
<sequence length="412" mass="47593">MTRRNRTPEENERRKRIRELLQIADIGSMQDIQELFKETIAEFMENGLEAELDEELGYSKYDYKNKNTDNSRNGHSSKTLRTSCGSVEVSAPRDRKGEFEPQILKKNQTSISQDIEEKIISMYAKGMSTDDISDHVQDIYGIAVSDTTVSRITDKILPLAKEWQQRPLETIYAVVFLDAIHYHVRSEGQIVKKAVYIALAIDLDGHNDVLGMWVGENESAKYWASVLNSLRNRGVEDILIACTDNLRGFDSAINAVFPKTEIQSCVIHQLRNSGRYVSYKDIKELMKDLKAVYTAPDEASALEALDAFGEKWDKKYAYITKSWRENWANLSTYFKYPYEIRKLIYTTNAIEGFNRQLRKVTKSKSVFPTDDSLLKMLYLAMMDITKKWTGRRIDWGQILAQLYVYFEGRIPE</sequence>
<dbReference type="RefSeq" id="WP_066743889.1">
    <property type="nucleotide sequence ID" value="NZ_CP016757.1"/>
</dbReference>
<dbReference type="InterPro" id="IPR001207">
    <property type="entry name" value="Transposase_mutator"/>
</dbReference>
<keyword evidence="5 6" id="KW-0233">DNA recombination</keyword>
<gene>
    <name evidence="8" type="ORF">BED41_05540</name>
</gene>
<evidence type="ECO:0000256" key="5">
    <source>
        <dbReference type="ARBA" id="ARBA00023172"/>
    </source>
</evidence>
<name>A0A1B2I3N8_9BACT</name>
<evidence type="ECO:0000256" key="3">
    <source>
        <dbReference type="ARBA" id="ARBA00022578"/>
    </source>
</evidence>
<organism evidence="8 9">
    <name type="scientific">Cloacibacillus porcorum</name>
    <dbReference type="NCBI Taxonomy" id="1197717"/>
    <lineage>
        <taxon>Bacteria</taxon>
        <taxon>Thermotogati</taxon>
        <taxon>Synergistota</taxon>
        <taxon>Synergistia</taxon>
        <taxon>Synergistales</taxon>
        <taxon>Synergistaceae</taxon>
        <taxon>Cloacibacillus</taxon>
    </lineage>
</organism>
<keyword evidence="6" id="KW-0814">Transposable element</keyword>
<evidence type="ECO:0000256" key="2">
    <source>
        <dbReference type="ARBA" id="ARBA00010961"/>
    </source>
</evidence>
<dbReference type="Proteomes" id="UP000093044">
    <property type="component" value="Chromosome"/>
</dbReference>
<keyword evidence="4 6" id="KW-0238">DNA-binding</keyword>
<feature type="region of interest" description="Disordered" evidence="7">
    <location>
        <begin position="64"/>
        <end position="92"/>
    </location>
</feature>
<reference evidence="8" key="1">
    <citation type="submission" date="2016-08" db="EMBL/GenBank/DDBJ databases">
        <title>Complete genome of Cloacibacillus porcorum.</title>
        <authorList>
            <person name="Looft T."/>
            <person name="Bayles D.O."/>
            <person name="Alt D.P."/>
        </authorList>
    </citation>
    <scope>NUCLEOTIDE SEQUENCE [LARGE SCALE GENOMIC DNA]</scope>
    <source>
        <strain evidence="8">CL-84</strain>
    </source>
</reference>
<protein>
    <recommendedName>
        <fullName evidence="6">Mutator family transposase</fullName>
    </recommendedName>
</protein>
<dbReference type="PROSITE" id="PS01007">
    <property type="entry name" value="TRANSPOSASE_MUTATOR"/>
    <property type="match status" value="1"/>
</dbReference>
<evidence type="ECO:0000313" key="9">
    <source>
        <dbReference type="Proteomes" id="UP000093044"/>
    </source>
</evidence>
<feature type="compositionally biased region" description="Polar residues" evidence="7">
    <location>
        <begin position="70"/>
        <end position="85"/>
    </location>
</feature>
<comment type="function">
    <text evidence="1 6">Required for the transposition of the insertion element.</text>
</comment>
<dbReference type="KEGG" id="cpor:BED41_05540"/>